<evidence type="ECO:0000259" key="2">
    <source>
        <dbReference type="Pfam" id="PF00144"/>
    </source>
</evidence>
<dbReference type="KEGG" id="amx:AM2010_1050"/>
<dbReference type="RefSeq" id="WP_047806187.1">
    <property type="nucleotide sequence ID" value="NZ_CP011805.1"/>
</dbReference>
<name>A0A0G3X6G7_9SPHN</name>
<dbReference type="PANTHER" id="PTHR43283">
    <property type="entry name" value="BETA-LACTAMASE-RELATED"/>
    <property type="match status" value="1"/>
</dbReference>
<dbReference type="InterPro" id="IPR012338">
    <property type="entry name" value="Beta-lactam/transpept-like"/>
</dbReference>
<dbReference type="EMBL" id="CP011805">
    <property type="protein sequence ID" value="AKM07125.1"/>
    <property type="molecule type" value="Genomic_DNA"/>
</dbReference>
<dbReference type="AlphaFoldDB" id="A0A0G3X6G7"/>
<accession>A0A0G3X6G7</accession>
<protein>
    <submittedName>
        <fullName evidence="3">Beta-lactamase</fullName>
    </submittedName>
</protein>
<keyword evidence="4" id="KW-1185">Reference proteome</keyword>
<feature type="signal peptide" evidence="1">
    <location>
        <begin position="1"/>
        <end position="19"/>
    </location>
</feature>
<dbReference type="InterPro" id="IPR050789">
    <property type="entry name" value="Diverse_Enzym_Activities"/>
</dbReference>
<feature type="chain" id="PRO_5002561949" evidence="1">
    <location>
        <begin position="20"/>
        <end position="361"/>
    </location>
</feature>
<dbReference type="PATRIC" id="fig|543877.4.peg.1065"/>
<evidence type="ECO:0000256" key="1">
    <source>
        <dbReference type="SAM" id="SignalP"/>
    </source>
</evidence>
<dbReference type="OrthoDB" id="119951at2"/>
<dbReference type="Pfam" id="PF00144">
    <property type="entry name" value="Beta-lactamase"/>
    <property type="match status" value="1"/>
</dbReference>
<evidence type="ECO:0000313" key="3">
    <source>
        <dbReference type="EMBL" id="AKM07125.1"/>
    </source>
</evidence>
<dbReference type="Gene3D" id="3.40.710.10">
    <property type="entry name" value="DD-peptidase/beta-lactamase superfamily"/>
    <property type="match status" value="1"/>
</dbReference>
<organism evidence="3 4">
    <name type="scientific">Pelagerythrobacter marensis</name>
    <dbReference type="NCBI Taxonomy" id="543877"/>
    <lineage>
        <taxon>Bacteria</taxon>
        <taxon>Pseudomonadati</taxon>
        <taxon>Pseudomonadota</taxon>
        <taxon>Alphaproteobacteria</taxon>
        <taxon>Sphingomonadales</taxon>
        <taxon>Erythrobacteraceae</taxon>
        <taxon>Pelagerythrobacter</taxon>
    </lineage>
</organism>
<proteinExistence type="predicted"/>
<sequence length="361" mass="39416" precursor="true">MLRALLAFILLAAPAAAAAQDEFAEFEAFLEEFRRDHSTPSLSAVIVRDGAIVWEGYFGTYDDEGEIPTTADTTYSIASVTKPIAATAILAESLAGDLELGTPMSTDADWDGTCEWLSTSAIPFGGGGADRHGNPIAPMDCDRPTTLAEMLDMRANGDTFVYNPIAFARIDRAISGAGGRALRAIVRDRVMEPAGMRNVALGWHDPEQGDALRFLAPPFHPVGDIMAKQALSDDDFRAAGGIIAAPRALAAFDIAYDAGLLVPPALRKRLIDDVEIGPLGDYRHGWWLEDWAGERLMWHSGWDEGRYSSLYLKVPRQRLTLVVLANTEAVWWGNSLVKAEVAESPIARRFLDQFVAPRRKD</sequence>
<dbReference type="STRING" id="543877.AM2010_1050"/>
<feature type="domain" description="Beta-lactamase-related" evidence="2">
    <location>
        <begin position="26"/>
        <end position="328"/>
    </location>
</feature>
<dbReference type="SUPFAM" id="SSF56601">
    <property type="entry name" value="beta-lactamase/transpeptidase-like"/>
    <property type="match status" value="1"/>
</dbReference>
<dbReference type="Proteomes" id="UP000037643">
    <property type="component" value="Chromosome"/>
</dbReference>
<keyword evidence="1" id="KW-0732">Signal</keyword>
<evidence type="ECO:0000313" key="4">
    <source>
        <dbReference type="Proteomes" id="UP000037643"/>
    </source>
</evidence>
<dbReference type="InterPro" id="IPR001466">
    <property type="entry name" value="Beta-lactam-related"/>
</dbReference>
<reference evidence="3 4" key="1">
    <citation type="submission" date="2015-06" db="EMBL/GenBank/DDBJ databases">
        <authorList>
            <person name="Kim K.M."/>
        </authorList>
    </citation>
    <scope>NUCLEOTIDE SEQUENCE [LARGE SCALE GENOMIC DNA]</scope>
    <source>
        <strain evidence="3 4">KCTC 22370</strain>
    </source>
</reference>
<gene>
    <name evidence="3" type="ORF">AM2010_1050</name>
</gene>